<dbReference type="RefSeq" id="WP_349214344.1">
    <property type="nucleotide sequence ID" value="NZ_JBBMFA010000036.1"/>
</dbReference>
<dbReference type="Proteomes" id="UP001477672">
    <property type="component" value="Unassembled WGS sequence"/>
</dbReference>
<proteinExistence type="predicted"/>
<keyword evidence="1" id="KW-0175">Coiled coil</keyword>
<reference evidence="3 4" key="1">
    <citation type="submission" date="2024-03" db="EMBL/GenBank/DDBJ databases">
        <title>Human intestinal bacterial collection.</title>
        <authorList>
            <person name="Pauvert C."/>
            <person name="Hitch T.C.A."/>
            <person name="Clavel T."/>
        </authorList>
    </citation>
    <scope>NUCLEOTIDE SEQUENCE [LARGE SCALE GENOMIC DNA]</scope>
    <source>
        <strain evidence="3 4">CLA-JM-H11</strain>
    </source>
</reference>
<keyword evidence="4" id="KW-1185">Reference proteome</keyword>
<dbReference type="EMBL" id="JBBMFA010000036">
    <property type="protein sequence ID" value="MEQ2519096.1"/>
    <property type="molecule type" value="Genomic_DNA"/>
</dbReference>
<feature type="region of interest" description="Disordered" evidence="2">
    <location>
        <begin position="286"/>
        <end position="306"/>
    </location>
</feature>
<evidence type="ECO:0000313" key="3">
    <source>
        <dbReference type="EMBL" id="MEQ2519096.1"/>
    </source>
</evidence>
<evidence type="ECO:0000313" key="4">
    <source>
        <dbReference type="Proteomes" id="UP001477672"/>
    </source>
</evidence>
<gene>
    <name evidence="3" type="ORF">WMO24_01380</name>
</gene>
<comment type="caution">
    <text evidence="3">The sequence shown here is derived from an EMBL/GenBank/DDBJ whole genome shotgun (WGS) entry which is preliminary data.</text>
</comment>
<organism evidence="3 4">
    <name type="scientific">Ruthenibacterium intestinale</name>
    <dbReference type="NCBI Taxonomy" id="3133163"/>
    <lineage>
        <taxon>Bacteria</taxon>
        <taxon>Bacillati</taxon>
        <taxon>Bacillota</taxon>
        <taxon>Clostridia</taxon>
        <taxon>Eubacteriales</taxon>
        <taxon>Oscillospiraceae</taxon>
        <taxon>Ruthenibacterium</taxon>
    </lineage>
</organism>
<protein>
    <submittedName>
        <fullName evidence="3">Uncharacterized protein</fullName>
    </submittedName>
</protein>
<accession>A0ABV1GB82</accession>
<sequence length="559" mass="62338">MSDKTQDSEGQKVFRGELFGFNRVEVLSYIERISAANAEKAKALGETIEKLQKELSASLQEQQTAEGKLASLQQEHETFLNRTKDVCVQLETEKARAESAAKQADQLQQELRKSSSDASAFRQRLLAREKELEQLRQENTGLTDKIAKLEESIRVYEAKQKTALSEREQLAAQAKLVLEKAKVKADDLVKEAQAKAQVKLDQADSQAALILAKANEEKTLLKAKMSESADSIAASVLVLKSQLAHVNEEIVSASNELLKATDGIAAALENTQRDLEKLGVQMQNYPQQTPVPHYAPPPRAGQTTDQPVASAYTGTQEPFDEARYRASLERVRCEEEQKDQYYDALAREDLRRARAGVVSGSGQTQQARDAQWNEALYRRVSQEQEKERRRAQTTQYPYDRQQVVQQPVTGHLHRPTAMPFAPFDDSVPHTPSYPEQRELQPQQWEEEYVPSPTPVTPVASFSQPYTAFPEEPATQSAPAPEQMPRIRRTPASTVKRSTAVPQEPVIIPYDAPIPQMIEPRTAAVEQSAATKASSEDSVAHETTLSDALLENLNQLLNGK</sequence>
<feature type="coiled-coil region" evidence="1">
    <location>
        <begin position="41"/>
        <end position="191"/>
    </location>
</feature>
<evidence type="ECO:0000256" key="2">
    <source>
        <dbReference type="SAM" id="MobiDB-lite"/>
    </source>
</evidence>
<evidence type="ECO:0000256" key="1">
    <source>
        <dbReference type="SAM" id="Coils"/>
    </source>
</evidence>
<feature type="region of interest" description="Disordered" evidence="2">
    <location>
        <begin position="521"/>
        <end position="542"/>
    </location>
</feature>
<name>A0ABV1GB82_9FIRM</name>